<feature type="non-terminal residue" evidence="1">
    <location>
        <position position="34"/>
    </location>
</feature>
<accession>A0A699YX01</accession>
<protein>
    <submittedName>
        <fullName evidence="1">Uncharacterized protein</fullName>
    </submittedName>
</protein>
<name>A0A699YX01_HAELA</name>
<dbReference type="EMBL" id="BLLF01000767">
    <property type="protein sequence ID" value="GFH14797.1"/>
    <property type="molecule type" value="Genomic_DNA"/>
</dbReference>
<dbReference type="AlphaFoldDB" id="A0A699YX01"/>
<gene>
    <name evidence="1" type="ORF">HaLaN_10914</name>
</gene>
<dbReference type="Proteomes" id="UP000485058">
    <property type="component" value="Unassembled WGS sequence"/>
</dbReference>
<organism evidence="1 2">
    <name type="scientific">Haematococcus lacustris</name>
    <name type="common">Green alga</name>
    <name type="synonym">Haematococcus pluvialis</name>
    <dbReference type="NCBI Taxonomy" id="44745"/>
    <lineage>
        <taxon>Eukaryota</taxon>
        <taxon>Viridiplantae</taxon>
        <taxon>Chlorophyta</taxon>
        <taxon>core chlorophytes</taxon>
        <taxon>Chlorophyceae</taxon>
        <taxon>CS clade</taxon>
        <taxon>Chlamydomonadales</taxon>
        <taxon>Haematococcaceae</taxon>
        <taxon>Haematococcus</taxon>
    </lineage>
</organism>
<reference evidence="1 2" key="1">
    <citation type="submission" date="2020-02" db="EMBL/GenBank/DDBJ databases">
        <title>Draft genome sequence of Haematococcus lacustris strain NIES-144.</title>
        <authorList>
            <person name="Morimoto D."/>
            <person name="Nakagawa S."/>
            <person name="Yoshida T."/>
            <person name="Sawayama S."/>
        </authorList>
    </citation>
    <scope>NUCLEOTIDE SEQUENCE [LARGE SCALE GENOMIC DNA]</scope>
    <source>
        <strain evidence="1 2">NIES-144</strain>
    </source>
</reference>
<evidence type="ECO:0000313" key="2">
    <source>
        <dbReference type="Proteomes" id="UP000485058"/>
    </source>
</evidence>
<evidence type="ECO:0000313" key="1">
    <source>
        <dbReference type="EMBL" id="GFH14797.1"/>
    </source>
</evidence>
<sequence>MSFVLKVILDFAADRVLYLELRTSPKARPELAMT</sequence>
<keyword evidence="2" id="KW-1185">Reference proteome</keyword>
<proteinExistence type="predicted"/>
<comment type="caution">
    <text evidence="1">The sequence shown here is derived from an EMBL/GenBank/DDBJ whole genome shotgun (WGS) entry which is preliminary data.</text>
</comment>